<feature type="region of interest" description="Disordered" evidence="1">
    <location>
        <begin position="94"/>
        <end position="150"/>
    </location>
</feature>
<name>A0A2G8SKA9_9APHY</name>
<sequence>MYARTCFVVHKLGPVNEQCPKEFHTRILASPLTSSASRKGHTGSYLRYTMRTGFDELRAEGSPVYYHFGRTLHRVHYVHPGWNVAQMGPALVTSRTRSSKTHGCGDERSERGLVPDLNCTDCVDDDGEGAEREARGVEELRAEQPAGEQH</sequence>
<comment type="caution">
    <text evidence="2">The sequence shown here is derived from an EMBL/GenBank/DDBJ whole genome shotgun (WGS) entry which is preliminary data.</text>
</comment>
<dbReference type="Proteomes" id="UP000230002">
    <property type="component" value="Unassembled WGS sequence"/>
</dbReference>
<feature type="compositionally biased region" description="Basic and acidic residues" evidence="1">
    <location>
        <begin position="103"/>
        <end position="113"/>
    </location>
</feature>
<keyword evidence="3" id="KW-1185">Reference proteome</keyword>
<accession>A0A2G8SKA9</accession>
<evidence type="ECO:0000313" key="3">
    <source>
        <dbReference type="Proteomes" id="UP000230002"/>
    </source>
</evidence>
<gene>
    <name evidence="2" type="ORF">GSI_03901</name>
</gene>
<feature type="compositionally biased region" description="Basic and acidic residues" evidence="1">
    <location>
        <begin position="129"/>
        <end position="142"/>
    </location>
</feature>
<organism evidence="2 3">
    <name type="scientific">Ganoderma sinense ZZ0214-1</name>
    <dbReference type="NCBI Taxonomy" id="1077348"/>
    <lineage>
        <taxon>Eukaryota</taxon>
        <taxon>Fungi</taxon>
        <taxon>Dikarya</taxon>
        <taxon>Basidiomycota</taxon>
        <taxon>Agaricomycotina</taxon>
        <taxon>Agaricomycetes</taxon>
        <taxon>Polyporales</taxon>
        <taxon>Polyporaceae</taxon>
        <taxon>Ganoderma</taxon>
    </lineage>
</organism>
<dbReference type="AlphaFoldDB" id="A0A2G8SKA9"/>
<reference evidence="2 3" key="1">
    <citation type="journal article" date="2015" name="Sci. Rep.">
        <title>Chromosome-level genome map provides insights into diverse defense mechanisms in the medicinal fungus Ganoderma sinense.</title>
        <authorList>
            <person name="Zhu Y."/>
            <person name="Xu J."/>
            <person name="Sun C."/>
            <person name="Zhou S."/>
            <person name="Xu H."/>
            <person name="Nelson D.R."/>
            <person name="Qian J."/>
            <person name="Song J."/>
            <person name="Luo H."/>
            <person name="Xiang L."/>
            <person name="Li Y."/>
            <person name="Xu Z."/>
            <person name="Ji A."/>
            <person name="Wang L."/>
            <person name="Lu S."/>
            <person name="Hayward A."/>
            <person name="Sun W."/>
            <person name="Li X."/>
            <person name="Schwartz D.C."/>
            <person name="Wang Y."/>
            <person name="Chen S."/>
        </authorList>
    </citation>
    <scope>NUCLEOTIDE SEQUENCE [LARGE SCALE GENOMIC DNA]</scope>
    <source>
        <strain evidence="2 3">ZZ0214-1</strain>
    </source>
</reference>
<protein>
    <submittedName>
        <fullName evidence="2">Uncharacterized protein</fullName>
    </submittedName>
</protein>
<evidence type="ECO:0000256" key="1">
    <source>
        <dbReference type="SAM" id="MobiDB-lite"/>
    </source>
</evidence>
<proteinExistence type="predicted"/>
<evidence type="ECO:0000313" key="2">
    <source>
        <dbReference type="EMBL" id="PIL34190.1"/>
    </source>
</evidence>
<dbReference type="EMBL" id="AYKW01000006">
    <property type="protein sequence ID" value="PIL34190.1"/>
    <property type="molecule type" value="Genomic_DNA"/>
</dbReference>